<dbReference type="AlphaFoldDB" id="A0A7S3V656"/>
<feature type="region of interest" description="Disordered" evidence="1">
    <location>
        <begin position="23"/>
        <end position="63"/>
    </location>
</feature>
<feature type="compositionally biased region" description="Basic and acidic residues" evidence="1">
    <location>
        <begin position="23"/>
        <end position="33"/>
    </location>
</feature>
<name>A0A7S3V656_9STRA</name>
<dbReference type="EMBL" id="HBIO01005316">
    <property type="protein sequence ID" value="CAE0458903.1"/>
    <property type="molecule type" value="Transcribed_RNA"/>
</dbReference>
<organism evidence="2">
    <name type="scientific">Chaetoceros debilis</name>
    <dbReference type="NCBI Taxonomy" id="122233"/>
    <lineage>
        <taxon>Eukaryota</taxon>
        <taxon>Sar</taxon>
        <taxon>Stramenopiles</taxon>
        <taxon>Ochrophyta</taxon>
        <taxon>Bacillariophyta</taxon>
        <taxon>Coscinodiscophyceae</taxon>
        <taxon>Chaetocerotophycidae</taxon>
        <taxon>Chaetocerotales</taxon>
        <taxon>Chaetocerotaceae</taxon>
        <taxon>Chaetoceros</taxon>
    </lineage>
</organism>
<protein>
    <submittedName>
        <fullName evidence="2">Uncharacterized protein</fullName>
    </submittedName>
</protein>
<sequence>MGKRRQFFSVDHNFIEILVSATREKQQEEDQHHQPVTRNTSPMKRRGAFISPRPLSPMTPNSVSSCTGRKFQRRFAFCDSPAVEKAMRKAHFTCAGRSSAELEDTDVLFHVDGKAYPDHEGNRLFNSVIETTLFDTYQFAVTPTHRSIVRSTVLDEMKCKGHTFLQKCERDYGASFEVLDDIDVLRIIRTSFRDLMRAKGLQRSISDKSVGIYNLSARTA</sequence>
<proteinExistence type="predicted"/>
<evidence type="ECO:0000313" key="2">
    <source>
        <dbReference type="EMBL" id="CAE0458903.1"/>
    </source>
</evidence>
<evidence type="ECO:0000256" key="1">
    <source>
        <dbReference type="SAM" id="MobiDB-lite"/>
    </source>
</evidence>
<gene>
    <name evidence="2" type="ORF">CDEB00056_LOCUS3744</name>
</gene>
<reference evidence="2" key="1">
    <citation type="submission" date="2021-01" db="EMBL/GenBank/DDBJ databases">
        <authorList>
            <person name="Corre E."/>
            <person name="Pelletier E."/>
            <person name="Niang G."/>
            <person name="Scheremetjew M."/>
            <person name="Finn R."/>
            <person name="Kale V."/>
            <person name="Holt S."/>
            <person name="Cochrane G."/>
            <person name="Meng A."/>
            <person name="Brown T."/>
            <person name="Cohen L."/>
        </authorList>
    </citation>
    <scope>NUCLEOTIDE SEQUENCE</scope>
    <source>
        <strain evidence="2">MM31A-1</strain>
    </source>
</reference>
<accession>A0A7S3V656</accession>